<evidence type="ECO:0000313" key="2">
    <source>
        <dbReference type="Proteomes" id="UP000004507"/>
    </source>
</evidence>
<dbReference type="AlphaFoldDB" id="A3V7G5"/>
<gene>
    <name evidence="1" type="ORF">SKA53_08746</name>
</gene>
<name>A3V7G5_9RHOB</name>
<dbReference type="EMBL" id="AAMS01000006">
    <property type="protein sequence ID" value="EAQ06181.1"/>
    <property type="molecule type" value="Genomic_DNA"/>
</dbReference>
<accession>A3V7G5</accession>
<reference evidence="1 2" key="1">
    <citation type="submission" date="2006-01" db="EMBL/GenBank/DDBJ databases">
        <authorList>
            <person name="Hagstrom A."/>
            <person name="Ferriera S."/>
            <person name="Johnson J."/>
            <person name="Kravitz S."/>
            <person name="Halpern A."/>
            <person name="Remington K."/>
            <person name="Beeson K."/>
            <person name="Tran B."/>
            <person name="Rogers Y.-H."/>
            <person name="Friedman R."/>
            <person name="Venter J.C."/>
        </authorList>
    </citation>
    <scope>NUCLEOTIDE SEQUENCE [LARGE SCALE GENOMIC DNA]</scope>
    <source>
        <strain evidence="1 2">SKA53</strain>
    </source>
</reference>
<proteinExistence type="predicted"/>
<dbReference type="STRING" id="314232.SKA53_08746"/>
<comment type="caution">
    <text evidence="1">The sequence shown here is derived from an EMBL/GenBank/DDBJ whole genome shotgun (WGS) entry which is preliminary data.</text>
</comment>
<organism evidence="1 2">
    <name type="scientific">Yoonia vestfoldensis SKA53</name>
    <dbReference type="NCBI Taxonomy" id="314232"/>
    <lineage>
        <taxon>Bacteria</taxon>
        <taxon>Pseudomonadati</taxon>
        <taxon>Pseudomonadota</taxon>
        <taxon>Alphaproteobacteria</taxon>
        <taxon>Rhodobacterales</taxon>
        <taxon>Paracoccaceae</taxon>
        <taxon>Yoonia</taxon>
    </lineage>
</organism>
<evidence type="ECO:0000313" key="1">
    <source>
        <dbReference type="EMBL" id="EAQ06181.1"/>
    </source>
</evidence>
<sequence>MRSLMWINPSFDMDQCITPRHTAWIGEGPVRANDRSLTRLMTGKGQTDGI</sequence>
<keyword evidence="2" id="KW-1185">Reference proteome</keyword>
<protein>
    <submittedName>
        <fullName evidence="1">Uncharacterized protein</fullName>
    </submittedName>
</protein>
<dbReference type="HOGENOM" id="CLU_3119471_0_0_5"/>
<dbReference type="Proteomes" id="UP000004507">
    <property type="component" value="Unassembled WGS sequence"/>
</dbReference>